<evidence type="ECO:0000259" key="5">
    <source>
        <dbReference type="Pfam" id="PF01850"/>
    </source>
</evidence>
<comment type="caution">
    <text evidence="6">The sequence shown here is derived from an EMBL/GenBank/DDBJ whole genome shotgun (WGS) entry which is preliminary data.</text>
</comment>
<keyword evidence="4" id="KW-0460">Magnesium</keyword>
<name>A0ABP9N7E2_9PSEU</name>
<evidence type="ECO:0000313" key="7">
    <source>
        <dbReference type="Proteomes" id="UP001500804"/>
    </source>
</evidence>
<dbReference type="SUPFAM" id="SSF88723">
    <property type="entry name" value="PIN domain-like"/>
    <property type="match status" value="1"/>
</dbReference>
<accession>A0ABP9N7E2</accession>
<keyword evidence="7" id="KW-1185">Reference proteome</keyword>
<evidence type="ECO:0000256" key="1">
    <source>
        <dbReference type="ARBA" id="ARBA00022722"/>
    </source>
</evidence>
<keyword evidence="2" id="KW-0479">Metal-binding</keyword>
<reference evidence="7" key="1">
    <citation type="journal article" date="2019" name="Int. J. Syst. Evol. Microbiol.">
        <title>The Global Catalogue of Microorganisms (GCM) 10K type strain sequencing project: providing services to taxonomists for standard genome sequencing and annotation.</title>
        <authorList>
            <consortium name="The Broad Institute Genomics Platform"/>
            <consortium name="The Broad Institute Genome Sequencing Center for Infectious Disease"/>
            <person name="Wu L."/>
            <person name="Ma J."/>
        </authorList>
    </citation>
    <scope>NUCLEOTIDE SEQUENCE [LARGE SCALE GENOMIC DNA]</scope>
    <source>
        <strain evidence="7">JCM 18302</strain>
    </source>
</reference>
<proteinExistence type="predicted"/>
<dbReference type="EMBL" id="BAABJO010000002">
    <property type="protein sequence ID" value="GAA5111305.1"/>
    <property type="molecule type" value="Genomic_DNA"/>
</dbReference>
<keyword evidence="3" id="KW-0378">Hydrolase</keyword>
<organism evidence="6 7">
    <name type="scientific">Pseudonocardia adelaidensis</name>
    <dbReference type="NCBI Taxonomy" id="648754"/>
    <lineage>
        <taxon>Bacteria</taxon>
        <taxon>Bacillati</taxon>
        <taxon>Actinomycetota</taxon>
        <taxon>Actinomycetes</taxon>
        <taxon>Pseudonocardiales</taxon>
        <taxon>Pseudonocardiaceae</taxon>
        <taxon>Pseudonocardia</taxon>
    </lineage>
</organism>
<dbReference type="InterPro" id="IPR029060">
    <property type="entry name" value="PIN-like_dom_sf"/>
</dbReference>
<evidence type="ECO:0000313" key="6">
    <source>
        <dbReference type="EMBL" id="GAA5111305.1"/>
    </source>
</evidence>
<dbReference type="InterPro" id="IPR002716">
    <property type="entry name" value="PIN_dom"/>
</dbReference>
<dbReference type="Proteomes" id="UP001500804">
    <property type="component" value="Unassembled WGS sequence"/>
</dbReference>
<keyword evidence="1" id="KW-0540">Nuclease</keyword>
<dbReference type="Pfam" id="PF01850">
    <property type="entry name" value="PIN"/>
    <property type="match status" value="1"/>
</dbReference>
<evidence type="ECO:0000256" key="4">
    <source>
        <dbReference type="ARBA" id="ARBA00022842"/>
    </source>
</evidence>
<evidence type="ECO:0000256" key="3">
    <source>
        <dbReference type="ARBA" id="ARBA00022801"/>
    </source>
</evidence>
<feature type="domain" description="PIN" evidence="5">
    <location>
        <begin position="6"/>
        <end position="54"/>
    </location>
</feature>
<protein>
    <recommendedName>
        <fullName evidence="5">PIN domain-containing protein</fullName>
    </recommendedName>
</protein>
<sequence>MRRRVRRKQLVPPSAAHVRRAFALRDRIRVRDGLCVALADELDCPLVTTDRRLAGANTPCEVRVPPPGPIPPPRQG</sequence>
<gene>
    <name evidence="6" type="ORF">GCM10023320_03990</name>
</gene>
<evidence type="ECO:0000256" key="2">
    <source>
        <dbReference type="ARBA" id="ARBA00022723"/>
    </source>
</evidence>
<dbReference type="Gene3D" id="3.40.50.1010">
    <property type="entry name" value="5'-nuclease"/>
    <property type="match status" value="1"/>
</dbReference>